<comment type="caution">
    <text evidence="9">The sequence shown here is derived from an EMBL/GenBank/DDBJ whole genome shotgun (WGS) entry which is preliminary data.</text>
</comment>
<dbReference type="OrthoDB" id="9764892at2"/>
<comment type="similarity">
    <text evidence="1 6">Belongs to the thiolase-like superfamily. Thiolase family.</text>
</comment>
<dbReference type="GO" id="GO:0003985">
    <property type="term" value="F:acetyl-CoA C-acetyltransferase activity"/>
    <property type="evidence" value="ECO:0007669"/>
    <property type="project" value="UniProtKB-EC"/>
</dbReference>
<sequence>MIKCKDDIVFISSARTAIGKYLGALKNIKVEKLAEIALKESIKRAKINKDVIDEVIIGNVLGLKNSCNIAKMIAMNLGLKDQCTGMTINRVCGSGIQAAVLGFQELTFKKKKFIAVGGAESLSRAPYFLPPEIRYKNNILGNFEILDSNILLHRNLSGSNSPISHMGITVENLVKKYKISRKDQDKFAYISHMRAYQAQKNGRLDQEIVPISIADNKGNTSIFNKDEQIRDDTSIEKLSKLTPCFISNGTITAGNSSSLNDGASFQIMTTREIANADQLEIMAIFKDYSIVGVPAIDMGIGPVCAIKELCENNNIDLINDIDILEINEAFSGQILSCLN</sequence>
<dbReference type="PANTHER" id="PTHR18919:SF107">
    <property type="entry name" value="ACETYL-COA ACETYLTRANSFERASE, CYTOSOLIC"/>
    <property type="match status" value="1"/>
</dbReference>
<dbReference type="CDD" id="cd00751">
    <property type="entry name" value="thiolase"/>
    <property type="match status" value="1"/>
</dbReference>
<dbReference type="Pfam" id="PF02803">
    <property type="entry name" value="Thiolase_C"/>
    <property type="match status" value="1"/>
</dbReference>
<evidence type="ECO:0000259" key="8">
    <source>
        <dbReference type="Pfam" id="PF02803"/>
    </source>
</evidence>
<dbReference type="PATRIC" id="fig|883114.3.peg.754"/>
<protein>
    <recommendedName>
        <fullName evidence="2">acetyl-CoA C-acetyltransferase</fullName>
        <ecNumber evidence="2">2.3.1.9</ecNumber>
    </recommendedName>
    <alternativeName>
        <fullName evidence="5">Acetoacetyl-CoA thiolase</fullName>
    </alternativeName>
</protein>
<dbReference type="PANTHER" id="PTHR18919">
    <property type="entry name" value="ACETYL-COA C-ACYLTRANSFERASE"/>
    <property type="match status" value="1"/>
</dbReference>
<dbReference type="Pfam" id="PF00108">
    <property type="entry name" value="Thiolase_N"/>
    <property type="match status" value="1"/>
</dbReference>
<dbReference type="Gene3D" id="3.40.47.10">
    <property type="match status" value="2"/>
</dbReference>
<dbReference type="InterPro" id="IPR020617">
    <property type="entry name" value="Thiolase_C"/>
</dbReference>
<evidence type="ECO:0000259" key="7">
    <source>
        <dbReference type="Pfam" id="PF00108"/>
    </source>
</evidence>
<dbReference type="InterPro" id="IPR002155">
    <property type="entry name" value="Thiolase"/>
</dbReference>
<accession>H3NN51</accession>
<name>H3NN51_9FIRM</name>
<keyword evidence="3 6" id="KW-0808">Transferase</keyword>
<dbReference type="RefSeq" id="WP_005398114.1">
    <property type="nucleotide sequence ID" value="NZ_JH601088.1"/>
</dbReference>
<dbReference type="EMBL" id="AGEI01000020">
    <property type="protein sequence ID" value="EHR34455.1"/>
    <property type="molecule type" value="Genomic_DNA"/>
</dbReference>
<dbReference type="EC" id="2.3.1.9" evidence="2"/>
<dbReference type="Proteomes" id="UP000004191">
    <property type="component" value="Unassembled WGS sequence"/>
</dbReference>
<keyword evidence="4 6" id="KW-0012">Acyltransferase</keyword>
<organism evidence="9 10">
    <name type="scientific">Helcococcus kunzii ATCC 51366</name>
    <dbReference type="NCBI Taxonomy" id="883114"/>
    <lineage>
        <taxon>Bacteria</taxon>
        <taxon>Bacillati</taxon>
        <taxon>Bacillota</taxon>
        <taxon>Tissierellia</taxon>
        <taxon>Tissierellales</taxon>
        <taxon>Peptoniphilaceae</taxon>
        <taxon>Helcococcus</taxon>
    </lineage>
</organism>
<dbReference type="GeneID" id="96998761"/>
<keyword evidence="10" id="KW-1185">Reference proteome</keyword>
<evidence type="ECO:0000313" key="10">
    <source>
        <dbReference type="Proteomes" id="UP000004191"/>
    </source>
</evidence>
<dbReference type="InterPro" id="IPR020616">
    <property type="entry name" value="Thiolase_N"/>
</dbReference>
<dbReference type="SUPFAM" id="SSF53901">
    <property type="entry name" value="Thiolase-like"/>
    <property type="match status" value="2"/>
</dbReference>
<evidence type="ECO:0000256" key="2">
    <source>
        <dbReference type="ARBA" id="ARBA00012705"/>
    </source>
</evidence>
<evidence type="ECO:0000256" key="1">
    <source>
        <dbReference type="ARBA" id="ARBA00010982"/>
    </source>
</evidence>
<feature type="domain" description="Thiolase N-terminal" evidence="7">
    <location>
        <begin position="8"/>
        <end position="271"/>
    </location>
</feature>
<dbReference type="InterPro" id="IPR016039">
    <property type="entry name" value="Thiolase-like"/>
</dbReference>
<dbReference type="eggNOG" id="COG0183">
    <property type="taxonomic scope" value="Bacteria"/>
</dbReference>
<dbReference type="HOGENOM" id="CLU_031026_0_0_9"/>
<proteinExistence type="inferred from homology"/>
<feature type="domain" description="Thiolase C-terminal" evidence="8">
    <location>
        <begin position="280"/>
        <end position="338"/>
    </location>
</feature>
<dbReference type="NCBIfam" id="TIGR01930">
    <property type="entry name" value="AcCoA-C-Actrans"/>
    <property type="match status" value="1"/>
</dbReference>
<evidence type="ECO:0000256" key="3">
    <source>
        <dbReference type="ARBA" id="ARBA00022679"/>
    </source>
</evidence>
<reference evidence="9 10" key="1">
    <citation type="submission" date="2012-01" db="EMBL/GenBank/DDBJ databases">
        <title>The Genome Sequence of Helcococcus kunzii ATCC 51366.</title>
        <authorList>
            <consortium name="The Broad Institute Genome Sequencing Platform"/>
            <person name="Earl A."/>
            <person name="Ward D."/>
            <person name="Feldgarden M."/>
            <person name="Gevers D."/>
            <person name="Huys G."/>
            <person name="Young S.K."/>
            <person name="Zeng Q."/>
            <person name="Gargeya S."/>
            <person name="Fitzgerald M."/>
            <person name="Haas B."/>
            <person name="Abouelleil A."/>
            <person name="Alvarado L."/>
            <person name="Arachchi H.M."/>
            <person name="Berlin A."/>
            <person name="Chapman S.B."/>
            <person name="Gearin G."/>
            <person name="Goldberg J."/>
            <person name="Griggs A."/>
            <person name="Gujja S."/>
            <person name="Hansen M."/>
            <person name="Heiman D."/>
            <person name="Howarth C."/>
            <person name="Larimer J."/>
            <person name="Lui A."/>
            <person name="MacDonald P.J.P."/>
            <person name="McCowen C."/>
            <person name="Montmayeur A."/>
            <person name="Murphy C."/>
            <person name="Neiman D."/>
            <person name="Pearson M."/>
            <person name="Priest M."/>
            <person name="Roberts A."/>
            <person name="Saif S."/>
            <person name="Shea T."/>
            <person name="Sisk P."/>
            <person name="Stolte C."/>
            <person name="Sykes S."/>
            <person name="Wortman J."/>
            <person name="Nusbaum C."/>
            <person name="Birren B."/>
        </authorList>
    </citation>
    <scope>NUCLEOTIDE SEQUENCE [LARGE SCALE GENOMIC DNA]</scope>
    <source>
        <strain evidence="9 10">ATCC 51366</strain>
    </source>
</reference>
<evidence type="ECO:0000313" key="9">
    <source>
        <dbReference type="EMBL" id="EHR34455.1"/>
    </source>
</evidence>
<evidence type="ECO:0000256" key="5">
    <source>
        <dbReference type="ARBA" id="ARBA00030755"/>
    </source>
</evidence>
<dbReference type="STRING" id="883114.HMPREF9709_00762"/>
<dbReference type="AlphaFoldDB" id="H3NN51"/>
<gene>
    <name evidence="9" type="ORF">HMPREF9709_00762</name>
</gene>
<evidence type="ECO:0000256" key="4">
    <source>
        <dbReference type="ARBA" id="ARBA00023315"/>
    </source>
</evidence>
<evidence type="ECO:0000256" key="6">
    <source>
        <dbReference type="RuleBase" id="RU003557"/>
    </source>
</evidence>